<keyword evidence="4" id="KW-1185">Reference proteome</keyword>
<feature type="transmembrane region" description="Helical" evidence="2">
    <location>
        <begin position="672"/>
        <end position="690"/>
    </location>
</feature>
<feature type="compositionally biased region" description="Basic and acidic residues" evidence="1">
    <location>
        <begin position="357"/>
        <end position="366"/>
    </location>
</feature>
<keyword evidence="2" id="KW-0472">Membrane</keyword>
<feature type="transmembrane region" description="Helical" evidence="2">
    <location>
        <begin position="761"/>
        <end position="778"/>
    </location>
</feature>
<feature type="transmembrane region" description="Helical" evidence="2">
    <location>
        <begin position="798"/>
        <end position="818"/>
    </location>
</feature>
<dbReference type="EMBL" id="CP126980">
    <property type="protein sequence ID" value="WIM95483.1"/>
    <property type="molecule type" value="Genomic_DNA"/>
</dbReference>
<feature type="transmembrane region" description="Helical" evidence="2">
    <location>
        <begin position="903"/>
        <end position="924"/>
    </location>
</feature>
<feature type="region of interest" description="Disordered" evidence="1">
    <location>
        <begin position="329"/>
        <end position="414"/>
    </location>
</feature>
<feature type="transmembrane region" description="Helical" evidence="2">
    <location>
        <begin position="702"/>
        <end position="722"/>
    </location>
</feature>
<feature type="compositionally biased region" description="Basic and acidic residues" evidence="1">
    <location>
        <begin position="401"/>
        <end position="414"/>
    </location>
</feature>
<feature type="transmembrane region" description="Helical" evidence="2">
    <location>
        <begin position="931"/>
        <end position="949"/>
    </location>
</feature>
<sequence length="986" mass="102345">MTITPPRGNSGTSRTASRNRRRRPQVPGEPRHAANGGPGFDEAPRRRPSPVSAVPMDAEGLGARLYEVMSESERETAVAETLLFVKPDFDAGPPAEPVAGAAEPGETQVFSRIPLAETELDGADLPGTTPLVSLAEAERAGADLPGTTATTAPGGAEPPPAAETILFTRPPDWETAAERYLAGRRAGPAPEPPAPVLREVSPLTETFLFGPPGRHAQEPRSPIDGAAETLLFAGLARTLATGLDETGSEPERDTPAPGGLWTDAAAQVAPAHDADWADGPAPGTPAEAADWADVPQATPGLDTDWADTPAQATPGLDADWADVPSGTPAVDDGWAGAPAYGKIADRGQRGPGRRRRAWADLDRDDPQPWPDRANSESARAFSAGSADFERSGRVVNRRRSRTADADPQRGGEDVRDLGREWLAADLAARPHPAEPDVDGPEPEWAADGHEWITDDPQGPSSGWGADWETDWATAAAPGWETDPEADPDAYLEADSATGPDADPAADLEADFQTDFQADFQADLEADFEADFDTDLEAGFGVGTSLELSPERRAKAAAAEAAWRAFAEGDRETEIRTGRRAKSRWLSTLTGSRSTGDEQDPPKRPFFLWPVLLRCLLYLGPLSVAVAGVGALGRVAWPVPAVTLLLGWAAAQALTSVGVTVSRRAGAEAAVRLVGAGFLTVTGVWCALVWIAPDALLGPDRLLAASVGAGGLATLATVTAALVTRSETALIRWYLPCWLLAGLALAAAGGVGWAGYVPVETLLPAAIVAALVRAFRPAVLLGRECRIPRLTAVERRRGLAYLVVGASQAICVALLWQAGPAVTPAPAALPLLLAVPMLEALIGWHTDRIDAGLDSAESAAELDRHVRNVTVITLAGLMPPLAAGGALALAAYRLPGGLSSPHGAVLALAAGTLLGGVFAVTFLLAARARTGFAAALAAAPPLATLALPLLPQSTGGPLPVAVAVLAATHVAGLLIVALTAADLRRTS</sequence>
<evidence type="ECO:0000256" key="2">
    <source>
        <dbReference type="SAM" id="Phobius"/>
    </source>
</evidence>
<evidence type="ECO:0000313" key="3">
    <source>
        <dbReference type="EMBL" id="WIM95483.1"/>
    </source>
</evidence>
<keyword evidence="2" id="KW-0812">Transmembrane</keyword>
<proteinExistence type="predicted"/>
<gene>
    <name evidence="3" type="ORF">ACTOB_007594</name>
</gene>
<dbReference type="Proteomes" id="UP001240150">
    <property type="component" value="Chromosome"/>
</dbReference>
<feature type="region of interest" description="Disordered" evidence="1">
    <location>
        <begin position="477"/>
        <end position="503"/>
    </location>
</feature>
<evidence type="ECO:0000256" key="1">
    <source>
        <dbReference type="SAM" id="MobiDB-lite"/>
    </source>
</evidence>
<feature type="transmembrane region" description="Helical" evidence="2">
    <location>
        <begin position="824"/>
        <end position="843"/>
    </location>
</feature>
<feature type="region of interest" description="Disordered" evidence="1">
    <location>
        <begin position="1"/>
        <end position="56"/>
    </location>
</feature>
<dbReference type="RefSeq" id="WP_284916804.1">
    <property type="nucleotide sequence ID" value="NZ_CP126980.1"/>
</dbReference>
<feature type="compositionally biased region" description="Acidic residues" evidence="1">
    <location>
        <begin position="481"/>
        <end position="491"/>
    </location>
</feature>
<feature type="transmembrane region" description="Helical" evidence="2">
    <location>
        <begin position="638"/>
        <end position="660"/>
    </location>
</feature>
<feature type="transmembrane region" description="Helical" evidence="2">
    <location>
        <begin position="870"/>
        <end position="891"/>
    </location>
</feature>
<keyword evidence="2" id="KW-1133">Transmembrane helix</keyword>
<organism evidence="3 4">
    <name type="scientific">Actinoplanes oblitus</name>
    <dbReference type="NCBI Taxonomy" id="3040509"/>
    <lineage>
        <taxon>Bacteria</taxon>
        <taxon>Bacillati</taxon>
        <taxon>Actinomycetota</taxon>
        <taxon>Actinomycetes</taxon>
        <taxon>Micromonosporales</taxon>
        <taxon>Micromonosporaceae</taxon>
        <taxon>Actinoplanes</taxon>
    </lineage>
</organism>
<feature type="transmembrane region" description="Helical" evidence="2">
    <location>
        <begin position="955"/>
        <end position="980"/>
    </location>
</feature>
<protein>
    <submittedName>
        <fullName evidence="3">Uncharacterized protein</fullName>
    </submittedName>
</protein>
<evidence type="ECO:0000313" key="4">
    <source>
        <dbReference type="Proteomes" id="UP001240150"/>
    </source>
</evidence>
<accession>A0ABY8WCU2</accession>
<reference evidence="3 4" key="1">
    <citation type="submission" date="2023-06" db="EMBL/GenBank/DDBJ databases">
        <authorList>
            <person name="Yushchuk O."/>
            <person name="Binda E."/>
            <person name="Ruckert-Reed C."/>
            <person name="Fedorenko V."/>
            <person name="Kalinowski J."/>
            <person name="Marinelli F."/>
        </authorList>
    </citation>
    <scope>NUCLEOTIDE SEQUENCE [LARGE SCALE GENOMIC DNA]</scope>
    <source>
        <strain evidence="3 4">NRRL 3884</strain>
    </source>
</reference>
<feature type="region of interest" description="Disordered" evidence="1">
    <location>
        <begin position="242"/>
        <end position="261"/>
    </location>
</feature>
<name>A0ABY8WCU2_9ACTN</name>
<feature type="transmembrane region" description="Helical" evidence="2">
    <location>
        <begin position="734"/>
        <end position="755"/>
    </location>
</feature>